<dbReference type="AlphaFoldDB" id="A0A6M2D9W8"/>
<organism evidence="2">
    <name type="scientific">Rhipicephalus microplus</name>
    <name type="common">Cattle tick</name>
    <name type="synonym">Boophilus microplus</name>
    <dbReference type="NCBI Taxonomy" id="6941"/>
    <lineage>
        <taxon>Eukaryota</taxon>
        <taxon>Metazoa</taxon>
        <taxon>Ecdysozoa</taxon>
        <taxon>Arthropoda</taxon>
        <taxon>Chelicerata</taxon>
        <taxon>Arachnida</taxon>
        <taxon>Acari</taxon>
        <taxon>Parasitiformes</taxon>
        <taxon>Ixodida</taxon>
        <taxon>Ixodoidea</taxon>
        <taxon>Ixodidae</taxon>
        <taxon>Rhipicephalinae</taxon>
        <taxon>Rhipicephalus</taxon>
        <taxon>Boophilus</taxon>
    </lineage>
</organism>
<sequence length="97" mass="11515">MYRRFYVLTTYICSVYVCAFLPALNAHNLIYLYFHSTFSCKCMHFGCLVNYFSCVLFYLAFSFYTNLAVYSVKLVLRVFSNMWCIYVTFLNAQQLCC</sequence>
<reference evidence="2" key="1">
    <citation type="submission" date="2019-09" db="EMBL/GenBank/DDBJ databases">
        <title>Organ-specific transcriptomic study of the physiology of the cattle tick, Rhipicephalus microplus.</title>
        <authorList>
            <person name="Tirloni L."/>
            <person name="Braz G."/>
            <person name="Gandara A.C.P."/>
            <person name="Sabadin G.A."/>
            <person name="da Silva R.M."/>
            <person name="Guizzo M.G."/>
            <person name="Machado J.A."/>
            <person name="Costa E.P."/>
            <person name="Gomes H.F."/>
            <person name="Moraes J."/>
            <person name="Mota M.B.S."/>
            <person name="Mesquita R.D."/>
            <person name="Alvarenga P.H."/>
            <person name="Alves F."/>
            <person name="Seixas A."/>
            <person name="da Fonseca R.N."/>
            <person name="Fogaca A."/>
            <person name="Logullo C."/>
            <person name="Tanaka A."/>
            <person name="Daffre S."/>
            <person name="Termignoni C."/>
            <person name="Vaz I.S.Jr."/>
            <person name="Oliveira P.L."/>
            <person name="Ribeiro J.M."/>
        </authorList>
    </citation>
    <scope>NUCLEOTIDE SEQUENCE</scope>
    <source>
        <strain evidence="2">Porto Alegre</strain>
    </source>
</reference>
<accession>A0A6M2D9W8</accession>
<keyword evidence="1" id="KW-0812">Transmembrane</keyword>
<feature type="transmembrane region" description="Helical" evidence="1">
    <location>
        <begin position="6"/>
        <end position="24"/>
    </location>
</feature>
<dbReference type="EMBL" id="GHWJ01010162">
    <property type="protein sequence ID" value="NOV42899.1"/>
    <property type="molecule type" value="Transcribed_RNA"/>
</dbReference>
<evidence type="ECO:0000313" key="2">
    <source>
        <dbReference type="EMBL" id="NOV42899.1"/>
    </source>
</evidence>
<name>A0A6M2D9W8_RHIMP</name>
<evidence type="ECO:0000256" key="1">
    <source>
        <dbReference type="SAM" id="Phobius"/>
    </source>
</evidence>
<protein>
    <submittedName>
        <fullName evidence="2">Uncharacterized protein</fullName>
    </submittedName>
</protein>
<keyword evidence="1" id="KW-0472">Membrane</keyword>
<keyword evidence="1" id="KW-1133">Transmembrane helix</keyword>
<proteinExistence type="predicted"/>